<name>S8FST4_FOMSC</name>
<dbReference type="OrthoDB" id="2576334at2759"/>
<sequence>MEYQSYNVSFDDKTPLLSYLPFRGGNSGYIDIGSDRSCWYISNTTGRESSYTTYLLEASVALQWAGTAIWLYGEANATYTISRSWNIDDVAGEGTELGGGVLYSDNGIEYGLHTLPLVVQQGPVTITGATITVGMGEVGSTLTSTNISALDANASQSSSPINPFFTVSPANAWHEYSVSNENGGQEDLINTYLQGAYVTFTVNSSVGFAVYGANAQAEGAYLVYIDPPVPNSPNASAEYQLNATTASAVPDEIRYLVTGLDRTQNYEVKIVVLFDADPPTSTGSSPSTKPTGMTYSDSEGLHVGAIVGIAVGSVAVLVAVAVSVFLFRRYRSRVDHPVSKGKRPEEIIPRSDEGRQPGSEDFAELHGTLPSPYRKSYMDPELSDTSPDGSKVHPTSTAKGLGQGPEREGHQYAGGISGGPGSRSIAQAPLIPIHEEDAGPMLESLPPMYDPRWSDSRERVGE</sequence>
<keyword evidence="2" id="KW-0812">Transmembrane</keyword>
<evidence type="ECO:0000313" key="4">
    <source>
        <dbReference type="Proteomes" id="UP000015241"/>
    </source>
</evidence>
<dbReference type="InParanoid" id="S8FST4"/>
<feature type="transmembrane region" description="Helical" evidence="2">
    <location>
        <begin position="303"/>
        <end position="327"/>
    </location>
</feature>
<protein>
    <submittedName>
        <fullName evidence="3">Uncharacterized protein</fullName>
    </submittedName>
</protein>
<dbReference type="Proteomes" id="UP000015241">
    <property type="component" value="Unassembled WGS sequence"/>
</dbReference>
<keyword evidence="2" id="KW-0472">Membrane</keyword>
<accession>S8FST4</accession>
<proteinExistence type="predicted"/>
<dbReference type="HOGENOM" id="CLU_591887_0_0_1"/>
<keyword evidence="2" id="KW-1133">Transmembrane helix</keyword>
<dbReference type="STRING" id="743788.S8FST4"/>
<feature type="region of interest" description="Disordered" evidence="1">
    <location>
        <begin position="336"/>
        <end position="462"/>
    </location>
</feature>
<evidence type="ECO:0000313" key="3">
    <source>
        <dbReference type="EMBL" id="EPT01240.1"/>
    </source>
</evidence>
<dbReference type="eggNOG" id="ENOG502SW00">
    <property type="taxonomic scope" value="Eukaryota"/>
</dbReference>
<evidence type="ECO:0000256" key="1">
    <source>
        <dbReference type="SAM" id="MobiDB-lite"/>
    </source>
</evidence>
<feature type="compositionally biased region" description="Basic and acidic residues" evidence="1">
    <location>
        <begin position="452"/>
        <end position="462"/>
    </location>
</feature>
<dbReference type="EMBL" id="KE504143">
    <property type="protein sequence ID" value="EPT01240.1"/>
    <property type="molecule type" value="Genomic_DNA"/>
</dbReference>
<reference evidence="3 4" key="1">
    <citation type="journal article" date="2012" name="Science">
        <title>The Paleozoic origin of enzymatic lignin decomposition reconstructed from 31 fungal genomes.</title>
        <authorList>
            <person name="Floudas D."/>
            <person name="Binder M."/>
            <person name="Riley R."/>
            <person name="Barry K."/>
            <person name="Blanchette R.A."/>
            <person name="Henrissat B."/>
            <person name="Martinez A.T."/>
            <person name="Otillar R."/>
            <person name="Spatafora J.W."/>
            <person name="Yadav J.S."/>
            <person name="Aerts A."/>
            <person name="Benoit I."/>
            <person name="Boyd A."/>
            <person name="Carlson A."/>
            <person name="Copeland A."/>
            <person name="Coutinho P.M."/>
            <person name="de Vries R.P."/>
            <person name="Ferreira P."/>
            <person name="Findley K."/>
            <person name="Foster B."/>
            <person name="Gaskell J."/>
            <person name="Glotzer D."/>
            <person name="Gorecki P."/>
            <person name="Heitman J."/>
            <person name="Hesse C."/>
            <person name="Hori C."/>
            <person name="Igarashi K."/>
            <person name="Jurgens J.A."/>
            <person name="Kallen N."/>
            <person name="Kersten P."/>
            <person name="Kohler A."/>
            <person name="Kuees U."/>
            <person name="Kumar T.K.A."/>
            <person name="Kuo A."/>
            <person name="LaButti K."/>
            <person name="Larrondo L.F."/>
            <person name="Lindquist E."/>
            <person name="Ling A."/>
            <person name="Lombard V."/>
            <person name="Lucas S."/>
            <person name="Lundell T."/>
            <person name="Martin R."/>
            <person name="McLaughlin D.J."/>
            <person name="Morgenstern I."/>
            <person name="Morin E."/>
            <person name="Murat C."/>
            <person name="Nagy L.G."/>
            <person name="Nolan M."/>
            <person name="Ohm R.A."/>
            <person name="Patyshakuliyeva A."/>
            <person name="Rokas A."/>
            <person name="Ruiz-Duenas F.J."/>
            <person name="Sabat G."/>
            <person name="Salamov A."/>
            <person name="Samejima M."/>
            <person name="Schmutz J."/>
            <person name="Slot J.C."/>
            <person name="St John F."/>
            <person name="Stenlid J."/>
            <person name="Sun H."/>
            <person name="Sun S."/>
            <person name="Syed K."/>
            <person name="Tsang A."/>
            <person name="Wiebenga A."/>
            <person name="Young D."/>
            <person name="Pisabarro A."/>
            <person name="Eastwood D.C."/>
            <person name="Martin F."/>
            <person name="Cullen D."/>
            <person name="Grigoriev I.V."/>
            <person name="Hibbett D.S."/>
        </authorList>
    </citation>
    <scope>NUCLEOTIDE SEQUENCE</scope>
    <source>
        <strain evidence="4">FP-58527</strain>
    </source>
</reference>
<feature type="compositionally biased region" description="Polar residues" evidence="1">
    <location>
        <begin position="383"/>
        <end position="398"/>
    </location>
</feature>
<organism evidence="3 4">
    <name type="scientific">Fomitopsis schrenkii</name>
    <name type="common">Brown rot fungus</name>
    <dbReference type="NCBI Taxonomy" id="2126942"/>
    <lineage>
        <taxon>Eukaryota</taxon>
        <taxon>Fungi</taxon>
        <taxon>Dikarya</taxon>
        <taxon>Basidiomycota</taxon>
        <taxon>Agaricomycotina</taxon>
        <taxon>Agaricomycetes</taxon>
        <taxon>Polyporales</taxon>
        <taxon>Fomitopsis</taxon>
    </lineage>
</organism>
<feature type="compositionally biased region" description="Basic and acidic residues" evidence="1">
    <location>
        <begin position="336"/>
        <end position="355"/>
    </location>
</feature>
<evidence type="ECO:0000256" key="2">
    <source>
        <dbReference type="SAM" id="Phobius"/>
    </source>
</evidence>
<dbReference type="AlphaFoldDB" id="S8FST4"/>
<keyword evidence="4" id="KW-1185">Reference proteome</keyword>
<gene>
    <name evidence="3" type="ORF">FOMPIDRAFT_1048961</name>
</gene>